<protein>
    <submittedName>
        <fullName evidence="1">Uncharacterized protein</fullName>
    </submittedName>
</protein>
<reference evidence="1" key="1">
    <citation type="journal article" date="2021" name="Proc. Natl. Acad. Sci. U.S.A.">
        <title>A Catalog of Tens of Thousands of Viruses from Human Metagenomes Reveals Hidden Associations with Chronic Diseases.</title>
        <authorList>
            <person name="Tisza M.J."/>
            <person name="Buck C.B."/>
        </authorList>
    </citation>
    <scope>NUCLEOTIDE SEQUENCE</scope>
    <source>
        <strain evidence="1">CtBtT5</strain>
    </source>
</reference>
<proteinExistence type="predicted"/>
<name>A0A8S5Q060_9CAUD</name>
<organism evidence="1">
    <name type="scientific">Myoviridae sp. ctBtT5</name>
    <dbReference type="NCBI Taxonomy" id="2825048"/>
    <lineage>
        <taxon>Viruses</taxon>
        <taxon>Duplodnaviria</taxon>
        <taxon>Heunggongvirae</taxon>
        <taxon>Uroviricota</taxon>
        <taxon>Caudoviricetes</taxon>
    </lineage>
</organism>
<accession>A0A8S5Q060</accession>
<dbReference type="EMBL" id="BK015540">
    <property type="protein sequence ID" value="DAE11908.1"/>
    <property type="molecule type" value="Genomic_DNA"/>
</dbReference>
<sequence>MLISSGRCLGGNDIDVVTNTTYEFLSSKFRLVPT</sequence>
<evidence type="ECO:0000313" key="1">
    <source>
        <dbReference type="EMBL" id="DAE11908.1"/>
    </source>
</evidence>